<dbReference type="PIRSF" id="PIRSF006483">
    <property type="entry name" value="Membrane_protein_YitT"/>
    <property type="match status" value="1"/>
</dbReference>
<evidence type="ECO:0000256" key="6">
    <source>
        <dbReference type="SAM" id="Phobius"/>
    </source>
</evidence>
<feature type="transmembrane region" description="Helical" evidence="6">
    <location>
        <begin position="154"/>
        <end position="174"/>
    </location>
</feature>
<proteinExistence type="predicted"/>
<dbReference type="PANTHER" id="PTHR33545:SF5">
    <property type="entry name" value="UPF0750 MEMBRANE PROTEIN YITT"/>
    <property type="match status" value="1"/>
</dbReference>
<dbReference type="InterPro" id="IPR019264">
    <property type="entry name" value="DUF2179"/>
</dbReference>
<comment type="subcellular location">
    <subcellularLocation>
        <location evidence="1">Cell membrane</location>
        <topology evidence="1">Multi-pass membrane protein</topology>
    </subcellularLocation>
</comment>
<dbReference type="Gene3D" id="3.30.70.120">
    <property type="match status" value="1"/>
</dbReference>
<dbReference type="CDD" id="cd16380">
    <property type="entry name" value="YitT_C"/>
    <property type="match status" value="1"/>
</dbReference>
<feature type="transmembrane region" description="Helical" evidence="6">
    <location>
        <begin position="47"/>
        <end position="70"/>
    </location>
</feature>
<comment type="caution">
    <text evidence="8">The sequence shown here is derived from an EMBL/GenBank/DDBJ whole genome shotgun (WGS) entry which is preliminary data.</text>
</comment>
<dbReference type="InterPro" id="IPR015867">
    <property type="entry name" value="N-reg_PII/ATP_PRibTrfase_C"/>
</dbReference>
<evidence type="ECO:0000256" key="2">
    <source>
        <dbReference type="ARBA" id="ARBA00022475"/>
    </source>
</evidence>
<evidence type="ECO:0000256" key="4">
    <source>
        <dbReference type="ARBA" id="ARBA00022989"/>
    </source>
</evidence>
<dbReference type="Proteomes" id="UP000612456">
    <property type="component" value="Unassembled WGS sequence"/>
</dbReference>
<keyword evidence="4 6" id="KW-1133">Transmembrane helix</keyword>
<feature type="domain" description="DUF2179" evidence="7">
    <location>
        <begin position="226"/>
        <end position="280"/>
    </location>
</feature>
<evidence type="ECO:0000256" key="5">
    <source>
        <dbReference type="ARBA" id="ARBA00023136"/>
    </source>
</evidence>
<organism evidence="8 9">
    <name type="scientific">Paenibacillus nasutitermitis</name>
    <dbReference type="NCBI Taxonomy" id="1652958"/>
    <lineage>
        <taxon>Bacteria</taxon>
        <taxon>Bacillati</taxon>
        <taxon>Bacillota</taxon>
        <taxon>Bacilli</taxon>
        <taxon>Bacillales</taxon>
        <taxon>Paenibacillaceae</taxon>
        <taxon>Paenibacillus</taxon>
    </lineage>
</organism>
<keyword evidence="3 6" id="KW-0812">Transmembrane</keyword>
<evidence type="ECO:0000256" key="1">
    <source>
        <dbReference type="ARBA" id="ARBA00004651"/>
    </source>
</evidence>
<dbReference type="RefSeq" id="WP_188993145.1">
    <property type="nucleotide sequence ID" value="NZ_BMHP01000002.1"/>
</dbReference>
<dbReference type="Pfam" id="PF10035">
    <property type="entry name" value="DUF2179"/>
    <property type="match status" value="1"/>
</dbReference>
<dbReference type="PANTHER" id="PTHR33545">
    <property type="entry name" value="UPF0750 MEMBRANE PROTEIN YITT-RELATED"/>
    <property type="match status" value="1"/>
</dbReference>
<sequence>MPPSACSQEEISLLKRLQTTLVMLLSSTLIAFGFNQLLIPLKMISGGISGITMIVGYATGLNIGWLYLVLNIPVLLWGLKVLGLRFVGWSIFSVLTTTLAIQLIPAQPVVDDLLLGAVFGGVVVGFGSGLSLREGASTGGFDIVATVLTRKRDLSIGMLIFAMNGSIIIALGLLTGDWNVALYSLISIFTSGKMIDLIHIRYVKITAFIITNNAQELRKELLPLQRGVTVIRTRGGYTDAERDMLMTVTTRFELPQLQQIIRKSDPAAFVNIVETVGIMGDFRRT</sequence>
<accession>A0A916Z342</accession>
<dbReference type="InterPro" id="IPR051461">
    <property type="entry name" value="UPF0750_membrane"/>
</dbReference>
<dbReference type="AlphaFoldDB" id="A0A916Z342"/>
<evidence type="ECO:0000313" key="9">
    <source>
        <dbReference type="Proteomes" id="UP000612456"/>
    </source>
</evidence>
<reference evidence="8" key="1">
    <citation type="journal article" date="2014" name="Int. J. Syst. Evol. Microbiol.">
        <title>Complete genome sequence of Corynebacterium casei LMG S-19264T (=DSM 44701T), isolated from a smear-ripened cheese.</title>
        <authorList>
            <consortium name="US DOE Joint Genome Institute (JGI-PGF)"/>
            <person name="Walter F."/>
            <person name="Albersmeier A."/>
            <person name="Kalinowski J."/>
            <person name="Ruckert C."/>
        </authorList>
    </citation>
    <scope>NUCLEOTIDE SEQUENCE</scope>
    <source>
        <strain evidence="8">CGMCC 1.15178</strain>
    </source>
</reference>
<dbReference type="GO" id="GO:0005886">
    <property type="term" value="C:plasma membrane"/>
    <property type="evidence" value="ECO:0007669"/>
    <property type="project" value="UniProtKB-SubCell"/>
</dbReference>
<keyword evidence="9" id="KW-1185">Reference proteome</keyword>
<keyword evidence="2" id="KW-1003">Cell membrane</keyword>
<protein>
    <submittedName>
        <fullName evidence="8">Membrane protein</fullName>
    </submittedName>
</protein>
<name>A0A916Z342_9BACL</name>
<evidence type="ECO:0000256" key="3">
    <source>
        <dbReference type="ARBA" id="ARBA00022692"/>
    </source>
</evidence>
<feature type="transmembrane region" description="Helical" evidence="6">
    <location>
        <begin position="180"/>
        <end position="198"/>
    </location>
</feature>
<dbReference type="InterPro" id="IPR003740">
    <property type="entry name" value="YitT"/>
</dbReference>
<dbReference type="EMBL" id="BMHP01000002">
    <property type="protein sequence ID" value="GGD73796.1"/>
    <property type="molecule type" value="Genomic_DNA"/>
</dbReference>
<feature type="transmembrane region" description="Helical" evidence="6">
    <location>
        <begin position="113"/>
        <end position="133"/>
    </location>
</feature>
<feature type="transmembrane region" description="Helical" evidence="6">
    <location>
        <begin position="82"/>
        <end position="101"/>
    </location>
</feature>
<gene>
    <name evidence="8" type="ORF">GCM10010911_34570</name>
</gene>
<feature type="transmembrane region" description="Helical" evidence="6">
    <location>
        <begin position="21"/>
        <end position="41"/>
    </location>
</feature>
<reference evidence="8" key="2">
    <citation type="submission" date="2020-09" db="EMBL/GenBank/DDBJ databases">
        <authorList>
            <person name="Sun Q."/>
            <person name="Zhou Y."/>
        </authorList>
    </citation>
    <scope>NUCLEOTIDE SEQUENCE</scope>
    <source>
        <strain evidence="8">CGMCC 1.15178</strain>
    </source>
</reference>
<keyword evidence="5 6" id="KW-0472">Membrane</keyword>
<evidence type="ECO:0000313" key="8">
    <source>
        <dbReference type="EMBL" id="GGD73796.1"/>
    </source>
</evidence>
<dbReference type="Pfam" id="PF02588">
    <property type="entry name" value="YitT_membrane"/>
    <property type="match status" value="1"/>
</dbReference>
<evidence type="ECO:0000259" key="7">
    <source>
        <dbReference type="Pfam" id="PF10035"/>
    </source>
</evidence>